<name>A0A382R5F3_9ZZZZ</name>
<dbReference type="AlphaFoldDB" id="A0A382R5F3"/>
<gene>
    <name evidence="1" type="ORF">METZ01_LOCUS345132</name>
</gene>
<feature type="non-terminal residue" evidence="1">
    <location>
        <position position="1"/>
    </location>
</feature>
<proteinExistence type="predicted"/>
<reference evidence="1" key="1">
    <citation type="submission" date="2018-05" db="EMBL/GenBank/DDBJ databases">
        <authorList>
            <person name="Lanie J.A."/>
            <person name="Ng W.-L."/>
            <person name="Kazmierczak K.M."/>
            <person name="Andrzejewski T.M."/>
            <person name="Davidsen T.M."/>
            <person name="Wayne K.J."/>
            <person name="Tettelin H."/>
            <person name="Glass J.I."/>
            <person name="Rusch D."/>
            <person name="Podicherti R."/>
            <person name="Tsui H.-C.T."/>
            <person name="Winkler M.E."/>
        </authorList>
    </citation>
    <scope>NUCLEOTIDE SEQUENCE</scope>
</reference>
<sequence>FSHFTMRFKASAVLIHLSVGYSVLEGRLLTCYAPVRHFPQVRRLASRSTCMS</sequence>
<organism evidence="1">
    <name type="scientific">marine metagenome</name>
    <dbReference type="NCBI Taxonomy" id="408172"/>
    <lineage>
        <taxon>unclassified sequences</taxon>
        <taxon>metagenomes</taxon>
        <taxon>ecological metagenomes</taxon>
    </lineage>
</organism>
<evidence type="ECO:0000313" key="1">
    <source>
        <dbReference type="EMBL" id="SVC92278.1"/>
    </source>
</evidence>
<protein>
    <submittedName>
        <fullName evidence="1">Uncharacterized protein</fullName>
    </submittedName>
</protein>
<accession>A0A382R5F3</accession>
<dbReference type="EMBL" id="UINC01118864">
    <property type="protein sequence ID" value="SVC92278.1"/>
    <property type="molecule type" value="Genomic_DNA"/>
</dbReference>